<dbReference type="GO" id="GO:0000976">
    <property type="term" value="F:transcription cis-regulatory region binding"/>
    <property type="evidence" value="ECO:0007669"/>
    <property type="project" value="TreeGrafter"/>
</dbReference>
<dbReference type="SUPFAM" id="SSF46689">
    <property type="entry name" value="Homeodomain-like"/>
    <property type="match status" value="1"/>
</dbReference>
<name>A0A9D2QCE4_9CORY</name>
<evidence type="ECO:0000256" key="4">
    <source>
        <dbReference type="ARBA" id="ARBA00023163"/>
    </source>
</evidence>
<dbReference type="InterPro" id="IPR004111">
    <property type="entry name" value="Repressor_TetR_C"/>
</dbReference>
<proteinExistence type="predicted"/>
<dbReference type="PROSITE" id="PS50977">
    <property type="entry name" value="HTH_TETR_2"/>
    <property type="match status" value="1"/>
</dbReference>
<keyword evidence="3 5" id="KW-0238">DNA-binding</keyword>
<dbReference type="Gene3D" id="1.10.357.10">
    <property type="entry name" value="Tetracycline Repressor, domain 2"/>
    <property type="match status" value="1"/>
</dbReference>
<evidence type="ECO:0000256" key="1">
    <source>
        <dbReference type="ARBA" id="ARBA00022491"/>
    </source>
</evidence>
<organism evidence="7 8">
    <name type="scientific">Candidatus Corynebacterium faecigallinarum</name>
    <dbReference type="NCBI Taxonomy" id="2838528"/>
    <lineage>
        <taxon>Bacteria</taxon>
        <taxon>Bacillati</taxon>
        <taxon>Actinomycetota</taxon>
        <taxon>Actinomycetes</taxon>
        <taxon>Mycobacteriales</taxon>
        <taxon>Corynebacteriaceae</taxon>
        <taxon>Corynebacterium</taxon>
    </lineage>
</organism>
<keyword evidence="1" id="KW-0678">Repressor</keyword>
<reference evidence="7" key="1">
    <citation type="journal article" date="2021" name="PeerJ">
        <title>Extensive microbial diversity within the chicken gut microbiome revealed by metagenomics and culture.</title>
        <authorList>
            <person name="Gilroy R."/>
            <person name="Ravi A."/>
            <person name="Getino M."/>
            <person name="Pursley I."/>
            <person name="Horton D.L."/>
            <person name="Alikhan N.F."/>
            <person name="Baker D."/>
            <person name="Gharbi K."/>
            <person name="Hall N."/>
            <person name="Watson M."/>
            <person name="Adriaenssens E.M."/>
            <person name="Foster-Nyarko E."/>
            <person name="Jarju S."/>
            <person name="Secka A."/>
            <person name="Antonio M."/>
            <person name="Oren A."/>
            <person name="Chaudhuri R.R."/>
            <person name="La Ragione R."/>
            <person name="Hildebrand F."/>
            <person name="Pallen M.J."/>
        </authorList>
    </citation>
    <scope>NUCLEOTIDE SEQUENCE</scope>
    <source>
        <strain evidence="7">ChiHjej13B12-4958</strain>
    </source>
</reference>
<keyword evidence="4" id="KW-0804">Transcription</keyword>
<dbReference type="InterPro" id="IPR036271">
    <property type="entry name" value="Tet_transcr_reg_TetR-rel_C_sf"/>
</dbReference>
<sequence length="245" mass="27016">MSEKNSLATSLRLLWEGLPDHGRGPRRNLSLEQIVTTAIELADTEGVNALSMRALAQKLDVGTMTLYRYVPSKDELLPLMLNAVVGPSETRRQAAAEDWQTFLTATATEAREMYLTHPWAIQTNWSRPVLGPASVADLELFLEGVKDLPLSDAEKMNLATTIDSYVLGLARQQLQWSNAASESGMSDEEFWTTQGSILAEQLTSGRFPHQAALDVGAFDTSWDANFTFGLELIIHGVAQRVTPRP</sequence>
<dbReference type="InterPro" id="IPR009057">
    <property type="entry name" value="Homeodomain-like_sf"/>
</dbReference>
<keyword evidence="2" id="KW-0805">Transcription regulation</keyword>
<evidence type="ECO:0000256" key="2">
    <source>
        <dbReference type="ARBA" id="ARBA00023015"/>
    </source>
</evidence>
<dbReference type="GO" id="GO:0003700">
    <property type="term" value="F:DNA-binding transcription factor activity"/>
    <property type="evidence" value="ECO:0007669"/>
    <property type="project" value="TreeGrafter"/>
</dbReference>
<dbReference type="Pfam" id="PF02909">
    <property type="entry name" value="TetR_C_1"/>
    <property type="match status" value="1"/>
</dbReference>
<evidence type="ECO:0000259" key="6">
    <source>
        <dbReference type="PROSITE" id="PS50977"/>
    </source>
</evidence>
<evidence type="ECO:0000313" key="8">
    <source>
        <dbReference type="Proteomes" id="UP000823858"/>
    </source>
</evidence>
<dbReference type="SUPFAM" id="SSF48498">
    <property type="entry name" value="Tetracyclin repressor-like, C-terminal domain"/>
    <property type="match status" value="1"/>
</dbReference>
<accession>A0A9D2QCE4</accession>
<dbReference type="GO" id="GO:0046677">
    <property type="term" value="P:response to antibiotic"/>
    <property type="evidence" value="ECO:0007669"/>
    <property type="project" value="InterPro"/>
</dbReference>
<protein>
    <submittedName>
        <fullName evidence="7">TetR/AcrR family transcriptional regulator</fullName>
    </submittedName>
</protein>
<feature type="DNA-binding region" description="H-T-H motif" evidence="5">
    <location>
        <begin position="51"/>
        <end position="70"/>
    </location>
</feature>
<reference evidence="7" key="2">
    <citation type="submission" date="2021-04" db="EMBL/GenBank/DDBJ databases">
        <authorList>
            <person name="Gilroy R."/>
        </authorList>
    </citation>
    <scope>NUCLEOTIDE SEQUENCE</scope>
    <source>
        <strain evidence="7">ChiHjej13B12-4958</strain>
    </source>
</reference>
<evidence type="ECO:0000256" key="5">
    <source>
        <dbReference type="PROSITE-ProRule" id="PRU00335"/>
    </source>
</evidence>
<dbReference type="Proteomes" id="UP000823858">
    <property type="component" value="Unassembled WGS sequence"/>
</dbReference>
<evidence type="ECO:0000256" key="3">
    <source>
        <dbReference type="ARBA" id="ARBA00023125"/>
    </source>
</evidence>
<dbReference type="AlphaFoldDB" id="A0A9D2QCE4"/>
<dbReference type="PRINTS" id="PR00400">
    <property type="entry name" value="TETREPRESSOR"/>
</dbReference>
<dbReference type="PANTHER" id="PTHR30055:SF151">
    <property type="entry name" value="TRANSCRIPTIONAL REGULATORY PROTEIN"/>
    <property type="match status" value="1"/>
</dbReference>
<dbReference type="Pfam" id="PF00440">
    <property type="entry name" value="TetR_N"/>
    <property type="match status" value="1"/>
</dbReference>
<dbReference type="GO" id="GO:0045892">
    <property type="term" value="P:negative regulation of DNA-templated transcription"/>
    <property type="evidence" value="ECO:0007669"/>
    <property type="project" value="InterPro"/>
</dbReference>
<feature type="domain" description="HTH tetR-type" evidence="6">
    <location>
        <begin position="28"/>
        <end position="88"/>
    </location>
</feature>
<evidence type="ECO:0000313" key="7">
    <source>
        <dbReference type="EMBL" id="HJC84991.1"/>
    </source>
</evidence>
<dbReference type="EMBL" id="DWVP01000014">
    <property type="protein sequence ID" value="HJC84991.1"/>
    <property type="molecule type" value="Genomic_DNA"/>
</dbReference>
<gene>
    <name evidence="7" type="ORF">H9751_05520</name>
</gene>
<comment type="caution">
    <text evidence="7">The sequence shown here is derived from an EMBL/GenBank/DDBJ whole genome shotgun (WGS) entry which is preliminary data.</text>
</comment>
<dbReference type="InterPro" id="IPR001647">
    <property type="entry name" value="HTH_TetR"/>
</dbReference>
<dbReference type="PANTHER" id="PTHR30055">
    <property type="entry name" value="HTH-TYPE TRANSCRIPTIONAL REGULATOR RUTR"/>
    <property type="match status" value="1"/>
</dbReference>
<dbReference type="InterPro" id="IPR050109">
    <property type="entry name" value="HTH-type_TetR-like_transc_reg"/>
</dbReference>
<dbReference type="InterPro" id="IPR003012">
    <property type="entry name" value="Tet_transcr_reg_TetR"/>
</dbReference>
<dbReference type="Gene3D" id="1.10.10.60">
    <property type="entry name" value="Homeodomain-like"/>
    <property type="match status" value="1"/>
</dbReference>